<dbReference type="Proteomes" id="UP000507222">
    <property type="component" value="Unassembled WGS sequence"/>
</dbReference>
<proteinExistence type="predicted"/>
<evidence type="ECO:0000256" key="1">
    <source>
        <dbReference type="SAM" id="MobiDB-lite"/>
    </source>
</evidence>
<dbReference type="EMBL" id="CAEKDK010000001">
    <property type="protein sequence ID" value="CAB4263336.1"/>
    <property type="molecule type" value="Genomic_DNA"/>
</dbReference>
<accession>A0A6J5THF2</accession>
<feature type="compositionally biased region" description="Polar residues" evidence="1">
    <location>
        <begin position="126"/>
        <end position="135"/>
    </location>
</feature>
<evidence type="ECO:0000313" key="2">
    <source>
        <dbReference type="EMBL" id="CAB4263336.1"/>
    </source>
</evidence>
<dbReference type="AlphaFoldDB" id="A0A6J5THF2"/>
<gene>
    <name evidence="2" type="ORF">CURHAP_LOCUS3478</name>
</gene>
<sequence length="197" mass="21537">MRIRTPTLLTSERVGGVPLSLDQHSMPGVLRSAFLFVSSDETRSELPPGLTLADEPYSLANSLPWTLASFLPIILPTAVIPLKPGERLMKVEKSSGPKIVFFLSSEKEKGVRILTLSIAHVKALKQGSQDSQNQKESLKEEESLTPPPRSKATPAVLIAASKGVGRERSINDLKTTLPTHHLALMKEDIREQPLDSD</sequence>
<feature type="region of interest" description="Disordered" evidence="1">
    <location>
        <begin position="125"/>
        <end position="155"/>
    </location>
</feature>
<organism evidence="2 3">
    <name type="scientific">Prunus armeniaca</name>
    <name type="common">Apricot</name>
    <name type="synonym">Armeniaca vulgaris</name>
    <dbReference type="NCBI Taxonomy" id="36596"/>
    <lineage>
        <taxon>Eukaryota</taxon>
        <taxon>Viridiplantae</taxon>
        <taxon>Streptophyta</taxon>
        <taxon>Embryophyta</taxon>
        <taxon>Tracheophyta</taxon>
        <taxon>Spermatophyta</taxon>
        <taxon>Magnoliopsida</taxon>
        <taxon>eudicotyledons</taxon>
        <taxon>Gunneridae</taxon>
        <taxon>Pentapetalae</taxon>
        <taxon>rosids</taxon>
        <taxon>fabids</taxon>
        <taxon>Rosales</taxon>
        <taxon>Rosaceae</taxon>
        <taxon>Amygdaloideae</taxon>
        <taxon>Amygdaleae</taxon>
        <taxon>Prunus</taxon>
    </lineage>
</organism>
<protein>
    <submittedName>
        <fullName evidence="2">Uncharacterized protein</fullName>
    </submittedName>
</protein>
<evidence type="ECO:0000313" key="3">
    <source>
        <dbReference type="Proteomes" id="UP000507222"/>
    </source>
</evidence>
<name>A0A6J5THF2_PRUAR</name>
<reference evidence="2 3" key="1">
    <citation type="submission" date="2020-05" db="EMBL/GenBank/DDBJ databases">
        <authorList>
            <person name="Campoy J."/>
            <person name="Schneeberger K."/>
            <person name="Spophaly S."/>
        </authorList>
    </citation>
    <scope>NUCLEOTIDE SEQUENCE [LARGE SCALE GENOMIC DNA]</scope>
    <source>
        <strain evidence="2">PruArmRojPasFocal</strain>
    </source>
</reference>